<evidence type="ECO:0000313" key="4">
    <source>
        <dbReference type="Proteomes" id="UP000325182"/>
    </source>
</evidence>
<reference evidence="3 4" key="1">
    <citation type="submission" date="2019-08" db="EMBL/GenBank/DDBJ databases">
        <title>Bacillus genomes from the desert of Cuatro Cienegas, Coahuila.</title>
        <authorList>
            <person name="Olmedo-Alvarez G."/>
        </authorList>
    </citation>
    <scope>NUCLEOTIDE SEQUENCE [LARGE SCALE GENOMIC DNA]</scope>
    <source>
        <strain evidence="3 4">CH128b_4D</strain>
    </source>
</reference>
<evidence type="ECO:0000313" key="3">
    <source>
        <dbReference type="EMBL" id="TYR95709.1"/>
    </source>
</evidence>
<feature type="domain" description="Acb2/Tad1 hairpin" evidence="2">
    <location>
        <begin position="5"/>
        <end position="66"/>
    </location>
</feature>
<evidence type="ECO:0000259" key="2">
    <source>
        <dbReference type="Pfam" id="PF24729"/>
    </source>
</evidence>
<keyword evidence="1" id="KW-0547">Nucleotide-binding</keyword>
<evidence type="ECO:0000256" key="1">
    <source>
        <dbReference type="ARBA" id="ARBA00022741"/>
    </source>
</evidence>
<accession>A0A5D4M1L8</accession>
<dbReference type="GO" id="GO:0000166">
    <property type="term" value="F:nucleotide binding"/>
    <property type="evidence" value="ECO:0007669"/>
    <property type="project" value="UniProtKB-KW"/>
</dbReference>
<name>A0A5D4M1L8_9BACI</name>
<sequence length="69" mass="7941">MRHSEIENRFTFHPATPEKAEKYEGIRNEARQLAHILNELCPDGRELSIAMTKLDEVVMFANASIARNE</sequence>
<comment type="caution">
    <text evidence="3">The sequence shown here is derived from an EMBL/GenBank/DDBJ whole genome shotgun (WGS) entry which is preliminary data.</text>
</comment>
<dbReference type="AlphaFoldDB" id="A0A5D4M1L8"/>
<proteinExistence type="predicted"/>
<organism evidence="3 4">
    <name type="scientific">Rossellomorea vietnamensis</name>
    <dbReference type="NCBI Taxonomy" id="218284"/>
    <lineage>
        <taxon>Bacteria</taxon>
        <taxon>Bacillati</taxon>
        <taxon>Bacillota</taxon>
        <taxon>Bacilli</taxon>
        <taxon>Bacillales</taxon>
        <taxon>Bacillaceae</taxon>
        <taxon>Rossellomorea</taxon>
    </lineage>
</organism>
<gene>
    <name evidence="3" type="ORF">FZC84_21185</name>
</gene>
<protein>
    <recommendedName>
        <fullName evidence="2">Acb2/Tad1 hairpin domain-containing protein</fullName>
    </recommendedName>
</protein>
<dbReference type="EMBL" id="VTEG01000028">
    <property type="protein sequence ID" value="TYR95709.1"/>
    <property type="molecule type" value="Genomic_DNA"/>
</dbReference>
<dbReference type="InterPro" id="IPR056098">
    <property type="entry name" value="Acb2/Tad1_hairpin"/>
</dbReference>
<dbReference type="RefSeq" id="WP_148955180.1">
    <property type="nucleotide sequence ID" value="NZ_VTEG01000028.1"/>
</dbReference>
<dbReference type="Proteomes" id="UP000325182">
    <property type="component" value="Unassembled WGS sequence"/>
</dbReference>
<dbReference type="Pfam" id="PF24729">
    <property type="entry name" value="Acb2_Tad1_hairpin"/>
    <property type="match status" value="1"/>
</dbReference>